<proteinExistence type="predicted"/>
<comment type="caution">
    <text evidence="1">The sequence shown here is derived from an EMBL/GenBank/DDBJ whole genome shotgun (WGS) entry which is preliminary data.</text>
</comment>
<reference evidence="1" key="1">
    <citation type="submission" date="2019-11" db="EMBL/GenBank/DDBJ databases">
        <title>Nori genome reveals adaptations in red seaweeds to the harsh intertidal environment.</title>
        <authorList>
            <person name="Wang D."/>
            <person name="Mao Y."/>
        </authorList>
    </citation>
    <scope>NUCLEOTIDE SEQUENCE</scope>
    <source>
        <tissue evidence="1">Gametophyte</tissue>
    </source>
</reference>
<protein>
    <submittedName>
        <fullName evidence="1">Uncharacterized protein</fullName>
    </submittedName>
</protein>
<sequence>MAAALYRLAMTRPLANGTASAQPLLTPSCLSPVPAERCAPALRRAESAPRHRLATATPSPPHKAVADMTDAEKLDCIAAGIAPACGTRYVELSAAVFGGAVPVRPGEPGTRTGRKILRAPLKGPALMEWYMPAGGPDSHFQSEKRMRWKAKQDAMREAVKGAPKK</sequence>
<gene>
    <name evidence="1" type="ORF">I4F81_007089</name>
</gene>
<evidence type="ECO:0000313" key="1">
    <source>
        <dbReference type="EMBL" id="KAK1864543.1"/>
    </source>
</evidence>
<dbReference type="Proteomes" id="UP000798662">
    <property type="component" value="Chromosome 2"/>
</dbReference>
<name>A0ACC3C424_PYRYE</name>
<keyword evidence="2" id="KW-1185">Reference proteome</keyword>
<accession>A0ACC3C424</accession>
<dbReference type="EMBL" id="CM020619">
    <property type="protein sequence ID" value="KAK1864543.1"/>
    <property type="molecule type" value="Genomic_DNA"/>
</dbReference>
<organism evidence="1 2">
    <name type="scientific">Pyropia yezoensis</name>
    <name type="common">Susabi-nori</name>
    <name type="synonym">Porphyra yezoensis</name>
    <dbReference type="NCBI Taxonomy" id="2788"/>
    <lineage>
        <taxon>Eukaryota</taxon>
        <taxon>Rhodophyta</taxon>
        <taxon>Bangiophyceae</taxon>
        <taxon>Bangiales</taxon>
        <taxon>Bangiaceae</taxon>
        <taxon>Pyropia</taxon>
    </lineage>
</organism>
<evidence type="ECO:0000313" key="2">
    <source>
        <dbReference type="Proteomes" id="UP000798662"/>
    </source>
</evidence>